<feature type="non-terminal residue" evidence="1">
    <location>
        <position position="315"/>
    </location>
</feature>
<protein>
    <submittedName>
        <fullName evidence="1">Uncharacterized protein</fullName>
    </submittedName>
</protein>
<feature type="non-terminal residue" evidence="1">
    <location>
        <position position="1"/>
    </location>
</feature>
<dbReference type="EMBL" id="CAXKWB010002344">
    <property type="protein sequence ID" value="CAL4066664.1"/>
    <property type="molecule type" value="Genomic_DNA"/>
</dbReference>
<dbReference type="Proteomes" id="UP001497623">
    <property type="component" value="Unassembled WGS sequence"/>
</dbReference>
<organism evidence="1 2">
    <name type="scientific">Meganyctiphanes norvegica</name>
    <name type="common">Northern krill</name>
    <name type="synonym">Thysanopoda norvegica</name>
    <dbReference type="NCBI Taxonomy" id="48144"/>
    <lineage>
        <taxon>Eukaryota</taxon>
        <taxon>Metazoa</taxon>
        <taxon>Ecdysozoa</taxon>
        <taxon>Arthropoda</taxon>
        <taxon>Crustacea</taxon>
        <taxon>Multicrustacea</taxon>
        <taxon>Malacostraca</taxon>
        <taxon>Eumalacostraca</taxon>
        <taxon>Eucarida</taxon>
        <taxon>Euphausiacea</taxon>
        <taxon>Euphausiidae</taxon>
        <taxon>Meganyctiphanes</taxon>
    </lineage>
</organism>
<name>A0AAV2PZQ2_MEGNR</name>
<sequence length="315" mass="37461">EKENATTETNNNSTVKEPPIIRPKKKSYVKHNEHFSNHTFEMMNRIEEEVEIRKKYLISDRFKYMQEMIRIGALDKVETQFTSANDIYEKGVYYSQNREDDKIMCSDKWIKPEVCKPWNLNDIPNIVIIELLEESKSYCLQPSRLKHILKQCKILKDLKENPRFNLEKKVIALKIDDVDKISTILKVNFLINEDDAERNRARAKGQTHTLLADYWSDDEFFVYNVVFPVRCFQHNKNITESERWWEDKNKYVTIHIVPTEDKDSYKKRIEIKFQNDQAVEDTELHSIAEWSQHLETPYDYFCGLCNSCGSEPSKE</sequence>
<keyword evidence="2" id="KW-1185">Reference proteome</keyword>
<accession>A0AAV2PZQ2</accession>
<proteinExistence type="predicted"/>
<dbReference type="AlphaFoldDB" id="A0AAV2PZQ2"/>
<evidence type="ECO:0000313" key="1">
    <source>
        <dbReference type="EMBL" id="CAL4066664.1"/>
    </source>
</evidence>
<reference evidence="1 2" key="1">
    <citation type="submission" date="2024-05" db="EMBL/GenBank/DDBJ databases">
        <authorList>
            <person name="Wallberg A."/>
        </authorList>
    </citation>
    <scope>NUCLEOTIDE SEQUENCE [LARGE SCALE GENOMIC DNA]</scope>
</reference>
<evidence type="ECO:0000313" key="2">
    <source>
        <dbReference type="Proteomes" id="UP001497623"/>
    </source>
</evidence>
<gene>
    <name evidence="1" type="ORF">MNOR_LOCUS5911</name>
</gene>
<comment type="caution">
    <text evidence="1">The sequence shown here is derived from an EMBL/GenBank/DDBJ whole genome shotgun (WGS) entry which is preliminary data.</text>
</comment>